<dbReference type="InterPro" id="IPR007110">
    <property type="entry name" value="Ig-like_dom"/>
</dbReference>
<reference evidence="8" key="3">
    <citation type="submission" date="2025-09" db="UniProtKB">
        <authorList>
            <consortium name="Ensembl"/>
        </authorList>
    </citation>
    <scope>IDENTIFICATION</scope>
</reference>
<dbReference type="PANTHER" id="PTHR24100:SF151">
    <property type="entry name" value="ICOS LIGAND"/>
    <property type="match status" value="1"/>
</dbReference>
<keyword evidence="4" id="KW-1015">Disulfide bond</keyword>
<dbReference type="SUPFAM" id="SSF48726">
    <property type="entry name" value="Immunoglobulin"/>
    <property type="match status" value="1"/>
</dbReference>
<evidence type="ECO:0000256" key="3">
    <source>
        <dbReference type="ARBA" id="ARBA00023136"/>
    </source>
</evidence>
<dbReference type="Gene3D" id="2.60.40.10">
    <property type="entry name" value="Immunoglobulins"/>
    <property type="match status" value="1"/>
</dbReference>
<evidence type="ECO:0000256" key="1">
    <source>
        <dbReference type="ARBA" id="ARBA00004370"/>
    </source>
</evidence>
<evidence type="ECO:0000313" key="8">
    <source>
        <dbReference type="Ensembl" id="ENSMZEP00005001855.1"/>
    </source>
</evidence>
<dbReference type="AlphaFoldDB" id="A0A3P9AVX3"/>
<evidence type="ECO:0000256" key="2">
    <source>
        <dbReference type="ARBA" id="ARBA00022729"/>
    </source>
</evidence>
<dbReference type="InterPro" id="IPR050504">
    <property type="entry name" value="IgSF_BTN/MOG"/>
</dbReference>
<organism evidence="8 9">
    <name type="scientific">Maylandia zebra</name>
    <name type="common">zebra mbuna</name>
    <dbReference type="NCBI Taxonomy" id="106582"/>
    <lineage>
        <taxon>Eukaryota</taxon>
        <taxon>Metazoa</taxon>
        <taxon>Chordata</taxon>
        <taxon>Craniata</taxon>
        <taxon>Vertebrata</taxon>
        <taxon>Euteleostomi</taxon>
        <taxon>Actinopterygii</taxon>
        <taxon>Neopterygii</taxon>
        <taxon>Teleostei</taxon>
        <taxon>Neoteleostei</taxon>
        <taxon>Acanthomorphata</taxon>
        <taxon>Ovalentaria</taxon>
        <taxon>Cichlomorphae</taxon>
        <taxon>Cichliformes</taxon>
        <taxon>Cichlidae</taxon>
        <taxon>African cichlids</taxon>
        <taxon>Pseudocrenilabrinae</taxon>
        <taxon>Haplochromini</taxon>
        <taxon>Maylandia</taxon>
        <taxon>Maylandia zebra complex</taxon>
    </lineage>
</organism>
<dbReference type="GO" id="GO:0005102">
    <property type="term" value="F:signaling receptor binding"/>
    <property type="evidence" value="ECO:0007669"/>
    <property type="project" value="TreeGrafter"/>
</dbReference>
<proteinExistence type="predicted"/>
<dbReference type="GO" id="GO:0050852">
    <property type="term" value="P:T cell receptor signaling pathway"/>
    <property type="evidence" value="ECO:0007669"/>
    <property type="project" value="TreeGrafter"/>
</dbReference>
<evidence type="ECO:0000256" key="5">
    <source>
        <dbReference type="ARBA" id="ARBA00023180"/>
    </source>
</evidence>
<dbReference type="InterPro" id="IPR013106">
    <property type="entry name" value="Ig_V-set"/>
</dbReference>
<keyword evidence="3" id="KW-0472">Membrane</keyword>
<dbReference type="Pfam" id="PF07686">
    <property type="entry name" value="V-set"/>
    <property type="match status" value="1"/>
</dbReference>
<keyword evidence="5" id="KW-0325">Glycoprotein</keyword>
<name>A0A3P9AVX3_9CICH</name>
<dbReference type="GO" id="GO:0009897">
    <property type="term" value="C:external side of plasma membrane"/>
    <property type="evidence" value="ECO:0007669"/>
    <property type="project" value="TreeGrafter"/>
</dbReference>
<keyword evidence="6" id="KW-0393">Immunoglobulin domain</keyword>
<dbReference type="InterPro" id="IPR036179">
    <property type="entry name" value="Ig-like_dom_sf"/>
</dbReference>
<protein>
    <recommendedName>
        <fullName evidence="7">Ig-like domain-containing protein</fullName>
    </recommendedName>
</protein>
<keyword evidence="2" id="KW-0732">Signal</keyword>
<dbReference type="GO" id="GO:0001817">
    <property type="term" value="P:regulation of cytokine production"/>
    <property type="evidence" value="ECO:0007669"/>
    <property type="project" value="TreeGrafter"/>
</dbReference>
<reference evidence="8 9" key="1">
    <citation type="journal article" date="2014" name="Nature">
        <title>The genomic substrate for adaptive radiation in African cichlid fish.</title>
        <authorList>
            <person name="Brawand D."/>
            <person name="Wagner C.E."/>
            <person name="Li Y.I."/>
            <person name="Malinsky M."/>
            <person name="Keller I."/>
            <person name="Fan S."/>
            <person name="Simakov O."/>
            <person name="Ng A.Y."/>
            <person name="Lim Z.W."/>
            <person name="Bezault E."/>
            <person name="Turner-Maier J."/>
            <person name="Johnson J."/>
            <person name="Alcazar R."/>
            <person name="Noh H.J."/>
            <person name="Russell P."/>
            <person name="Aken B."/>
            <person name="Alfoldi J."/>
            <person name="Amemiya C."/>
            <person name="Azzouzi N."/>
            <person name="Baroiller J.F."/>
            <person name="Barloy-Hubler F."/>
            <person name="Berlin A."/>
            <person name="Bloomquist R."/>
            <person name="Carleton K.L."/>
            <person name="Conte M.A."/>
            <person name="D'Cotta H."/>
            <person name="Eshel O."/>
            <person name="Gaffney L."/>
            <person name="Galibert F."/>
            <person name="Gante H.F."/>
            <person name="Gnerre S."/>
            <person name="Greuter L."/>
            <person name="Guyon R."/>
            <person name="Haddad N.S."/>
            <person name="Haerty W."/>
            <person name="Harris R.M."/>
            <person name="Hofmann H.A."/>
            <person name="Hourlier T."/>
            <person name="Hulata G."/>
            <person name="Jaffe D.B."/>
            <person name="Lara M."/>
            <person name="Lee A.P."/>
            <person name="MacCallum I."/>
            <person name="Mwaiko S."/>
            <person name="Nikaido M."/>
            <person name="Nishihara H."/>
            <person name="Ozouf-Costaz C."/>
            <person name="Penman D.J."/>
            <person name="Przybylski D."/>
            <person name="Rakotomanga M."/>
            <person name="Renn S.C.P."/>
            <person name="Ribeiro F.J."/>
            <person name="Ron M."/>
            <person name="Salzburger W."/>
            <person name="Sanchez-Pulido L."/>
            <person name="Santos M.E."/>
            <person name="Searle S."/>
            <person name="Sharpe T."/>
            <person name="Swofford R."/>
            <person name="Tan F.J."/>
            <person name="Williams L."/>
            <person name="Young S."/>
            <person name="Yin S."/>
            <person name="Okada N."/>
            <person name="Kocher T.D."/>
            <person name="Miska E.A."/>
            <person name="Lander E.S."/>
            <person name="Venkatesh B."/>
            <person name="Fernald R.D."/>
            <person name="Meyer A."/>
            <person name="Ponting C.P."/>
            <person name="Streelman J.T."/>
            <person name="Lindblad-Toh K."/>
            <person name="Seehausen O."/>
            <person name="Di Palma F."/>
        </authorList>
    </citation>
    <scope>NUCLEOTIDE SEQUENCE</scope>
</reference>
<dbReference type="GeneTree" id="ENSGT01030000234884"/>
<dbReference type="PROSITE" id="PS50835">
    <property type="entry name" value="IG_LIKE"/>
    <property type="match status" value="1"/>
</dbReference>
<dbReference type="GO" id="GO:1903037">
    <property type="term" value="P:regulation of leukocyte cell-cell adhesion"/>
    <property type="evidence" value="ECO:0007669"/>
    <property type="project" value="UniProtKB-ARBA"/>
</dbReference>
<evidence type="ECO:0000259" key="7">
    <source>
        <dbReference type="PROSITE" id="PS50835"/>
    </source>
</evidence>
<keyword evidence="9" id="KW-1185">Reference proteome</keyword>
<dbReference type="PANTHER" id="PTHR24100">
    <property type="entry name" value="BUTYROPHILIN"/>
    <property type="match status" value="1"/>
</dbReference>
<feature type="domain" description="Ig-like" evidence="7">
    <location>
        <begin position="28"/>
        <end position="137"/>
    </location>
</feature>
<comment type="subcellular location">
    <subcellularLocation>
        <location evidence="1">Membrane</location>
    </subcellularLocation>
</comment>
<dbReference type="GO" id="GO:0050863">
    <property type="term" value="P:regulation of T cell activation"/>
    <property type="evidence" value="ECO:0007669"/>
    <property type="project" value="UniProtKB-ARBA"/>
</dbReference>
<dbReference type="FunFam" id="2.60.40.10:FF:000142">
    <property type="entry name" value="V-set domain-containing T-cell activation inhibitor 1"/>
    <property type="match status" value="1"/>
</dbReference>
<sequence length="167" mass="18490">LSQNIMVLKRSKRQPTSSLTCFIFHQAPVLLLLTCCCEGQIQVIGPSQAVTVMVGDDIILPCHLKPASDASAMTFEWARPDLKPRFVHVWHEGQDLHVNQHSSFKGRTSVDITKLKHGDISLKLSKVKHSDKGSLSCCGWTLRETSSLLDLQRPSEVLMTSILSAAE</sequence>
<dbReference type="Ensembl" id="ENSMZET00005001950.1">
    <property type="protein sequence ID" value="ENSMZEP00005001855.1"/>
    <property type="gene ID" value="ENSMZEG00005001495.1"/>
</dbReference>
<dbReference type="Proteomes" id="UP000265160">
    <property type="component" value="LG3"/>
</dbReference>
<accession>A0A3P9AVX3</accession>
<evidence type="ECO:0000313" key="9">
    <source>
        <dbReference type="Proteomes" id="UP000265160"/>
    </source>
</evidence>
<dbReference type="InterPro" id="IPR013783">
    <property type="entry name" value="Ig-like_fold"/>
</dbReference>
<reference evidence="8" key="2">
    <citation type="submission" date="2025-08" db="UniProtKB">
        <authorList>
            <consortium name="Ensembl"/>
        </authorList>
    </citation>
    <scope>IDENTIFICATION</scope>
</reference>
<evidence type="ECO:0000256" key="6">
    <source>
        <dbReference type="ARBA" id="ARBA00023319"/>
    </source>
</evidence>
<evidence type="ECO:0000256" key="4">
    <source>
        <dbReference type="ARBA" id="ARBA00023157"/>
    </source>
</evidence>